<keyword evidence="3 5" id="KW-1133">Transmembrane helix</keyword>
<dbReference type="GO" id="GO:0000139">
    <property type="term" value="C:Golgi membrane"/>
    <property type="evidence" value="ECO:0007669"/>
    <property type="project" value="UniProtKB-SubCell"/>
</dbReference>
<comment type="caution">
    <text evidence="7">The sequence shown here is derived from an EMBL/GenBank/DDBJ whole genome shotgun (WGS) entry which is preliminary data.</text>
</comment>
<feature type="transmembrane region" description="Helical" evidence="5">
    <location>
        <begin position="228"/>
        <end position="246"/>
    </location>
</feature>
<comment type="similarity">
    <text evidence="5">Belongs to the TPT transporter family. SLC35D subfamily.</text>
</comment>
<reference evidence="7 8" key="1">
    <citation type="journal article" date="2013" name="Nat. Commun.">
        <title>The evolution and pathogenic mechanisms of the rice sheath blight pathogen.</title>
        <authorList>
            <person name="Zheng A."/>
            <person name="Lin R."/>
            <person name="Xu L."/>
            <person name="Qin P."/>
            <person name="Tang C."/>
            <person name="Ai P."/>
            <person name="Zhang D."/>
            <person name="Liu Y."/>
            <person name="Sun Z."/>
            <person name="Feng H."/>
            <person name="Wang Y."/>
            <person name="Chen Y."/>
            <person name="Liang X."/>
            <person name="Fu R."/>
            <person name="Li Q."/>
            <person name="Zhang J."/>
            <person name="Yu X."/>
            <person name="Xie Z."/>
            <person name="Ding L."/>
            <person name="Guan P."/>
            <person name="Tang J."/>
            <person name="Liang Y."/>
            <person name="Wang S."/>
            <person name="Deng Q."/>
            <person name="Li S."/>
            <person name="Zhu J."/>
            <person name="Wang L."/>
            <person name="Liu H."/>
            <person name="Li P."/>
        </authorList>
    </citation>
    <scope>NUCLEOTIDE SEQUENCE [LARGE SCALE GENOMIC DNA]</scope>
    <source>
        <strain evidence="8">AG-1 IA</strain>
    </source>
</reference>
<evidence type="ECO:0000256" key="2">
    <source>
        <dbReference type="ARBA" id="ARBA00022692"/>
    </source>
</evidence>
<evidence type="ECO:0000256" key="4">
    <source>
        <dbReference type="ARBA" id="ARBA00023136"/>
    </source>
</evidence>
<feature type="compositionally biased region" description="Basic and acidic residues" evidence="6">
    <location>
        <begin position="7"/>
        <end position="23"/>
    </location>
</feature>
<feature type="transmembrane region" description="Helical" evidence="5">
    <location>
        <begin position="123"/>
        <end position="146"/>
    </location>
</feature>
<evidence type="ECO:0000313" key="7">
    <source>
        <dbReference type="EMBL" id="ELU43804.1"/>
    </source>
</evidence>
<feature type="region of interest" description="Disordered" evidence="6">
    <location>
        <begin position="1"/>
        <end position="36"/>
    </location>
</feature>
<evidence type="ECO:0000313" key="8">
    <source>
        <dbReference type="Proteomes" id="UP000011668"/>
    </source>
</evidence>
<evidence type="ECO:0000256" key="6">
    <source>
        <dbReference type="SAM" id="MobiDB-lite"/>
    </source>
</evidence>
<organism evidence="7 8">
    <name type="scientific">Thanatephorus cucumeris (strain AG1-IA)</name>
    <name type="common">Rice sheath blight fungus</name>
    <name type="synonym">Rhizoctonia solani</name>
    <dbReference type="NCBI Taxonomy" id="983506"/>
    <lineage>
        <taxon>Eukaryota</taxon>
        <taxon>Fungi</taxon>
        <taxon>Dikarya</taxon>
        <taxon>Basidiomycota</taxon>
        <taxon>Agaricomycotina</taxon>
        <taxon>Agaricomycetes</taxon>
        <taxon>Cantharellales</taxon>
        <taxon>Ceratobasidiaceae</taxon>
        <taxon>Rhizoctonia</taxon>
        <taxon>Rhizoctonia solani AG-1</taxon>
    </lineage>
</organism>
<keyword evidence="5" id="KW-0813">Transport</keyword>
<evidence type="ECO:0000256" key="1">
    <source>
        <dbReference type="ARBA" id="ARBA00004141"/>
    </source>
</evidence>
<keyword evidence="5" id="KW-0762">Sugar transport</keyword>
<keyword evidence="8" id="KW-1185">Reference proteome</keyword>
<dbReference type="GO" id="GO:0030659">
    <property type="term" value="C:cytoplasmic vesicle membrane"/>
    <property type="evidence" value="ECO:0007669"/>
    <property type="project" value="UniProtKB-SubCell"/>
</dbReference>
<keyword evidence="2 5" id="KW-0812">Transmembrane</keyword>
<evidence type="ECO:0000256" key="3">
    <source>
        <dbReference type="ARBA" id="ARBA00022989"/>
    </source>
</evidence>
<feature type="transmembrane region" description="Helical" evidence="5">
    <location>
        <begin position="78"/>
        <end position="103"/>
    </location>
</feature>
<dbReference type="InterPro" id="IPR050186">
    <property type="entry name" value="TPT_transporter"/>
</dbReference>
<dbReference type="EMBL" id="AFRT01000480">
    <property type="protein sequence ID" value="ELU43804.1"/>
    <property type="molecule type" value="Genomic_DNA"/>
</dbReference>
<keyword evidence="4 5" id="KW-0472">Membrane</keyword>
<dbReference type="STRING" id="983506.L8X5B1"/>
<dbReference type="OrthoDB" id="18894at2759"/>
<comment type="subcellular location">
    <subcellularLocation>
        <location evidence="5">Golgi apparatus membrane</location>
        <topology evidence="5">Multi-pass membrane protein</topology>
    </subcellularLocation>
    <subcellularLocation>
        <location evidence="5">Cytoplasmic vesicle membrane</location>
        <topology evidence="5">Multi-pass membrane protein</topology>
    </subcellularLocation>
    <subcellularLocation>
        <location evidence="5">Endoplasmic reticulum membrane</location>
        <topology evidence="5">Multi-pass membrane protein</topology>
    </subcellularLocation>
    <subcellularLocation>
        <location evidence="1">Membrane</location>
        <topology evidence="1">Multi-pass membrane protein</topology>
    </subcellularLocation>
</comment>
<feature type="transmembrane region" description="Helical" evidence="5">
    <location>
        <begin position="177"/>
        <end position="197"/>
    </location>
</feature>
<dbReference type="PANTHER" id="PTHR11132">
    <property type="entry name" value="SOLUTE CARRIER FAMILY 35"/>
    <property type="match status" value="1"/>
</dbReference>
<comment type="function">
    <text evidence="5">Involved in the import of GDP-mannose from the cytoplasm into the Golgi lumen.</text>
</comment>
<dbReference type="GO" id="GO:0005789">
    <property type="term" value="C:endoplasmic reticulum membrane"/>
    <property type="evidence" value="ECO:0007669"/>
    <property type="project" value="UniProtKB-SubCell"/>
</dbReference>
<feature type="transmembrane region" description="Helical" evidence="5">
    <location>
        <begin position="155"/>
        <end position="171"/>
    </location>
</feature>
<comment type="subunit">
    <text evidence="5">Homooligomer.</text>
</comment>
<dbReference type="AlphaFoldDB" id="L8X5B1"/>
<evidence type="ECO:0000256" key="5">
    <source>
        <dbReference type="RuleBase" id="RU367097"/>
    </source>
</evidence>
<proteinExistence type="inferred from homology"/>
<protein>
    <recommendedName>
        <fullName evidence="5">GDP-mannose transporter</fullName>
        <shortName evidence="5">GMT</shortName>
    </recommendedName>
</protein>
<keyword evidence="5" id="KW-0256">Endoplasmic reticulum</keyword>
<keyword evidence="5" id="KW-0333">Golgi apparatus</keyword>
<sequence length="256" mass="29019">MSYSALPDDRDHVKSFDSDRPDIDFETDNETQQSREQRKREWWRNAFINSLFIATWFGFATVLSIYNKWMFSGDKFGFPSPLFVTSMHMLMQFLLAALCRFMFPSTFGSPYSPTGKQYARLPVYPLTVAMCKSSSLVFVLFFAFLFKLETFSKRLVSVILLITGGVVLMVATETQFAFGGMILVFIASACGGLRWALTQILLHGPKREDDEDDEKDPPMGMDNPCATIFWLAPTMFISLLILTAMVDNLGDVFGSK</sequence>
<feature type="transmembrane region" description="Helical" evidence="5">
    <location>
        <begin position="46"/>
        <end position="66"/>
    </location>
</feature>
<dbReference type="Proteomes" id="UP000011668">
    <property type="component" value="Unassembled WGS sequence"/>
</dbReference>
<keyword evidence="5" id="KW-0968">Cytoplasmic vesicle</keyword>
<name>L8X5B1_THACA</name>
<accession>L8X5B1</accession>
<dbReference type="HOGENOM" id="CLU_1086571_0_0_1"/>
<gene>
    <name evidence="7" type="ORF">AG1IA_02169</name>
</gene>